<comment type="caution">
    <text evidence="9">The sequence shown here is derived from an EMBL/GenBank/DDBJ whole genome shotgun (WGS) entry which is preliminary data.</text>
</comment>
<feature type="transmembrane region" description="Helical" evidence="7">
    <location>
        <begin position="477"/>
        <end position="498"/>
    </location>
</feature>
<feature type="transmembrane region" description="Helical" evidence="7">
    <location>
        <begin position="234"/>
        <end position="254"/>
    </location>
</feature>
<dbReference type="Pfam" id="PF07690">
    <property type="entry name" value="MFS_1"/>
    <property type="match status" value="1"/>
</dbReference>
<feature type="transmembrane region" description="Helical" evidence="7">
    <location>
        <begin position="167"/>
        <end position="189"/>
    </location>
</feature>
<evidence type="ECO:0000256" key="4">
    <source>
        <dbReference type="ARBA" id="ARBA00022989"/>
    </source>
</evidence>
<dbReference type="EMBL" id="JAVRRJ010000012">
    <property type="protein sequence ID" value="KAK5080671.1"/>
    <property type="molecule type" value="Genomic_DNA"/>
</dbReference>
<gene>
    <name evidence="9" type="ORF">LTR05_008375</name>
</gene>
<feature type="domain" description="Major facilitator superfamily (MFS) profile" evidence="8">
    <location>
        <begin position="169"/>
        <end position="600"/>
    </location>
</feature>
<feature type="transmembrane region" description="Helical" evidence="7">
    <location>
        <begin position="439"/>
        <end position="457"/>
    </location>
</feature>
<evidence type="ECO:0000259" key="8">
    <source>
        <dbReference type="PROSITE" id="PS50850"/>
    </source>
</evidence>
<keyword evidence="5 7" id="KW-0472">Membrane</keyword>
<sequence length="690" mass="75709">MSYNPQTARDASKWDPVDRETVEAERQASKAWSHPHISKDFHTEPAQSIQRQATRHSDSSDDSDDESSSPSEGMSRIATAASAGRTETRAARTKTHPLEDHRIETHRLQHVATVGTTGTKEYGKPLPNFGGGKQYPPDLPPYEDYVVEFDGPDDPLHPQNWPFKKKLNIAMVLAYTALSSTFTSSLFSASTQAFAVYWGISVEVATLGTSLYVLGYAFGPLCWGPLSELRGRKLPIVIGMFGFTVFNFGTATAFNLQTFFICRFFTGVFGSAPLSIVAAAFSDMFDNTQRGPAIVLFSATVFLGPMLAPFIGGFVQMSGVGWRWNVYIPALMGVLSVVLNVFFLVESYPPVVLVGKASELRRRTKNWGIHAKQEEVEVDLGELVTKNLSRPLRLLFTEPVVLLLTIYMSFIYGLLYLFLTAYPLVFQGVHGMNPGVGGLPFFGIMVGIFLVAAYIIYDSRNYNKKLEANGGIPIPEWRLPPVIAGGVLFSLGLFWFGWTGYTRSIHWIVPTLSGLFTGFGLLAIFICCFNYLVDSYLMFAASVIAANTFLRSIAAAGFPLFARQMFNGLGIQYAGTLLGAFSALLVPIPILFYLYGRKLREKSKFAPTMKRKPTEAETSGSDDDNDDSHSMVALAATRSRAHAEPSTTRQRTNGSSGTQPRDIEKEAEAPNGTTAVPTSSGPTLDGKKTE</sequence>
<feature type="compositionally biased region" description="Polar residues" evidence="6">
    <location>
        <begin position="645"/>
        <end position="659"/>
    </location>
</feature>
<feature type="transmembrane region" description="Helical" evidence="7">
    <location>
        <begin position="400"/>
        <end position="419"/>
    </location>
</feature>
<protein>
    <recommendedName>
        <fullName evidence="8">Major facilitator superfamily (MFS) profile domain-containing protein</fullName>
    </recommendedName>
</protein>
<dbReference type="PANTHER" id="PTHR23502">
    <property type="entry name" value="MAJOR FACILITATOR SUPERFAMILY"/>
    <property type="match status" value="1"/>
</dbReference>
<dbReference type="CDD" id="cd17323">
    <property type="entry name" value="MFS_Tpo1_MDR_like"/>
    <property type="match status" value="1"/>
</dbReference>
<dbReference type="Proteomes" id="UP001309876">
    <property type="component" value="Unassembled WGS sequence"/>
</dbReference>
<dbReference type="PANTHER" id="PTHR23502:SF31">
    <property type="entry name" value="POLYAMINE TRANSPORTER 1"/>
    <property type="match status" value="1"/>
</dbReference>
<feature type="transmembrane region" description="Helical" evidence="7">
    <location>
        <begin position="327"/>
        <end position="355"/>
    </location>
</feature>
<feature type="transmembrane region" description="Helical" evidence="7">
    <location>
        <begin position="536"/>
        <end position="561"/>
    </location>
</feature>
<feature type="transmembrane region" description="Helical" evidence="7">
    <location>
        <begin position="195"/>
        <end position="222"/>
    </location>
</feature>
<dbReference type="InterPro" id="IPR036259">
    <property type="entry name" value="MFS_trans_sf"/>
</dbReference>
<organism evidence="9 10">
    <name type="scientific">Lithohypha guttulata</name>
    <dbReference type="NCBI Taxonomy" id="1690604"/>
    <lineage>
        <taxon>Eukaryota</taxon>
        <taxon>Fungi</taxon>
        <taxon>Dikarya</taxon>
        <taxon>Ascomycota</taxon>
        <taxon>Pezizomycotina</taxon>
        <taxon>Eurotiomycetes</taxon>
        <taxon>Chaetothyriomycetidae</taxon>
        <taxon>Chaetothyriales</taxon>
        <taxon>Trichomeriaceae</taxon>
        <taxon>Lithohypha</taxon>
    </lineage>
</organism>
<feature type="region of interest" description="Disordered" evidence="6">
    <location>
        <begin position="1"/>
        <end position="96"/>
    </location>
</feature>
<feature type="transmembrane region" description="Helical" evidence="7">
    <location>
        <begin position="260"/>
        <end position="281"/>
    </location>
</feature>
<keyword evidence="4 7" id="KW-1133">Transmembrane helix</keyword>
<dbReference type="InterPro" id="IPR011701">
    <property type="entry name" value="MFS"/>
</dbReference>
<feature type="compositionally biased region" description="Polar residues" evidence="6">
    <location>
        <begin position="671"/>
        <end position="682"/>
    </location>
</feature>
<feature type="transmembrane region" description="Helical" evidence="7">
    <location>
        <begin position="573"/>
        <end position="595"/>
    </location>
</feature>
<accession>A0AAN7SLE2</accession>
<dbReference type="InterPro" id="IPR020846">
    <property type="entry name" value="MFS_dom"/>
</dbReference>
<name>A0AAN7SLE2_9EURO</name>
<evidence type="ECO:0000256" key="5">
    <source>
        <dbReference type="ARBA" id="ARBA00023136"/>
    </source>
</evidence>
<evidence type="ECO:0000256" key="1">
    <source>
        <dbReference type="ARBA" id="ARBA00004141"/>
    </source>
</evidence>
<evidence type="ECO:0000256" key="7">
    <source>
        <dbReference type="SAM" id="Phobius"/>
    </source>
</evidence>
<evidence type="ECO:0000256" key="6">
    <source>
        <dbReference type="SAM" id="MobiDB-lite"/>
    </source>
</evidence>
<feature type="transmembrane region" description="Helical" evidence="7">
    <location>
        <begin position="504"/>
        <end position="529"/>
    </location>
</feature>
<reference evidence="9 10" key="1">
    <citation type="submission" date="2023-08" db="EMBL/GenBank/DDBJ databases">
        <title>Black Yeasts Isolated from many extreme environments.</title>
        <authorList>
            <person name="Coleine C."/>
            <person name="Stajich J.E."/>
            <person name="Selbmann L."/>
        </authorList>
    </citation>
    <scope>NUCLEOTIDE SEQUENCE [LARGE SCALE GENOMIC DNA]</scope>
    <source>
        <strain evidence="9 10">CCFEE 5910</strain>
    </source>
</reference>
<feature type="transmembrane region" description="Helical" evidence="7">
    <location>
        <begin position="293"/>
        <end position="315"/>
    </location>
</feature>
<feature type="compositionally biased region" description="Basic and acidic residues" evidence="6">
    <location>
        <begin position="10"/>
        <end position="28"/>
    </location>
</feature>
<feature type="region of interest" description="Disordered" evidence="6">
    <location>
        <begin position="606"/>
        <end position="690"/>
    </location>
</feature>
<dbReference type="GO" id="GO:0005886">
    <property type="term" value="C:plasma membrane"/>
    <property type="evidence" value="ECO:0007669"/>
    <property type="project" value="TreeGrafter"/>
</dbReference>
<dbReference type="AlphaFoldDB" id="A0AAN7SLE2"/>
<dbReference type="Gene3D" id="1.20.1250.20">
    <property type="entry name" value="MFS general substrate transporter like domains"/>
    <property type="match status" value="1"/>
</dbReference>
<dbReference type="PROSITE" id="PS50850">
    <property type="entry name" value="MFS"/>
    <property type="match status" value="1"/>
</dbReference>
<comment type="subcellular location">
    <subcellularLocation>
        <location evidence="1">Membrane</location>
        <topology evidence="1">Multi-pass membrane protein</topology>
    </subcellularLocation>
</comment>
<evidence type="ECO:0000256" key="3">
    <source>
        <dbReference type="ARBA" id="ARBA00022692"/>
    </source>
</evidence>
<feature type="compositionally biased region" description="Basic and acidic residues" evidence="6">
    <location>
        <begin position="86"/>
        <end position="96"/>
    </location>
</feature>
<keyword evidence="3 7" id="KW-0812">Transmembrane</keyword>
<proteinExistence type="predicted"/>
<evidence type="ECO:0000313" key="10">
    <source>
        <dbReference type="Proteomes" id="UP001309876"/>
    </source>
</evidence>
<evidence type="ECO:0000313" key="9">
    <source>
        <dbReference type="EMBL" id="KAK5080671.1"/>
    </source>
</evidence>
<evidence type="ECO:0000256" key="2">
    <source>
        <dbReference type="ARBA" id="ARBA00022448"/>
    </source>
</evidence>
<keyword evidence="10" id="KW-1185">Reference proteome</keyword>
<dbReference type="SUPFAM" id="SSF103473">
    <property type="entry name" value="MFS general substrate transporter"/>
    <property type="match status" value="1"/>
</dbReference>
<dbReference type="GO" id="GO:0022857">
    <property type="term" value="F:transmembrane transporter activity"/>
    <property type="evidence" value="ECO:0007669"/>
    <property type="project" value="InterPro"/>
</dbReference>
<dbReference type="FunFam" id="1.20.1250.20:FF:000011">
    <property type="entry name" value="MFS multidrug transporter, putative"/>
    <property type="match status" value="1"/>
</dbReference>
<keyword evidence="2" id="KW-0813">Transport</keyword>